<organism evidence="2 3">
    <name type="scientific">candidate division WOR-3 bacterium 4484_18</name>
    <dbReference type="NCBI Taxonomy" id="2020626"/>
    <lineage>
        <taxon>Bacteria</taxon>
        <taxon>Bacteria division WOR-3</taxon>
    </lineage>
</organism>
<accession>A0A257LX75</accession>
<evidence type="ECO:0000259" key="1">
    <source>
        <dbReference type="Pfam" id="PF08308"/>
    </source>
</evidence>
<comment type="caution">
    <text evidence="2">The sequence shown here is derived from an EMBL/GenBank/DDBJ whole genome shotgun (WGS) entry which is preliminary data.</text>
</comment>
<dbReference type="EMBL" id="NMUJ01000003">
    <property type="protein sequence ID" value="OYV03566.1"/>
    <property type="molecule type" value="Genomic_DNA"/>
</dbReference>
<feature type="domain" description="PEGA" evidence="1">
    <location>
        <begin position="437"/>
        <end position="493"/>
    </location>
</feature>
<dbReference type="Gene3D" id="2.60.40.1120">
    <property type="entry name" value="Carboxypeptidase-like, regulatory domain"/>
    <property type="match status" value="2"/>
</dbReference>
<protein>
    <recommendedName>
        <fullName evidence="1">PEGA domain-containing protein</fullName>
    </recommendedName>
</protein>
<gene>
    <name evidence="2" type="ORF">CGW93_00615</name>
</gene>
<sequence length="496" mass="55828">MYFMSYFIFYCVVGLITDPCGCQRTLSAFTDYPQTFWVGTSYRFFGERLRYYLTDITTVHGEYLGNNNLLFMGSDLLLHCSIQKAGKLRILAQLPLYIDAVRLPDSHYRMSAGLGDLSIISILSVYGTPRRGISIAPILQLPTGARRTSPQVDHQLAEIWNEGGAFRYFTAGGINVGLRMLFSQYIAQDYIWHTNLQGLLYTRTLNKGVLPSLQVAAFTGITKYFTSIRLFAELSIYGSRGNVGFTYWEPCIYQGYFLSTGIVLLRGNYEISLSADFRLSLHPSTDVYSVKFPLTDERVADLNLTAGWGVAPPWCINLSITNFRERQPAVEIEKSIIAGRIIDAATNEPLPGAAVTLFKGNLVIHSMNADTDGYFAFDNLEAGDYEIEVRKTNYVPLRYPVSIGEAERLKLTLSLNRKVGAHLTIRIFDMETQQPLSATVKIDDQELPYTGEELKLELTAGTHTIAVESPDYVSMTREVTIKPDEHLRISFYLLKK</sequence>
<dbReference type="Pfam" id="PF13620">
    <property type="entry name" value="CarboxypepD_reg"/>
    <property type="match status" value="1"/>
</dbReference>
<dbReference type="Proteomes" id="UP000216312">
    <property type="component" value="Unassembled WGS sequence"/>
</dbReference>
<dbReference type="SUPFAM" id="SSF49478">
    <property type="entry name" value="Cna protein B-type domain"/>
    <property type="match status" value="1"/>
</dbReference>
<proteinExistence type="predicted"/>
<dbReference type="InterPro" id="IPR013229">
    <property type="entry name" value="PEGA"/>
</dbReference>
<name>A0A257LX75_UNCW3</name>
<evidence type="ECO:0000313" key="2">
    <source>
        <dbReference type="EMBL" id="OYV03566.1"/>
    </source>
</evidence>
<dbReference type="Pfam" id="PF08308">
    <property type="entry name" value="PEGA"/>
    <property type="match status" value="1"/>
</dbReference>
<dbReference type="AlphaFoldDB" id="A0A257LX75"/>
<reference evidence="3" key="1">
    <citation type="submission" date="2017-07" db="EMBL/GenBank/DDBJ databases">
        <title>Novel pathways for hydrocarbon cycling and metabolic interdependencies in hydrothermal sediment communities.</title>
        <authorList>
            <person name="Dombrowski N."/>
            <person name="Seitz K."/>
            <person name="Teske A."/>
            <person name="Baker B."/>
        </authorList>
    </citation>
    <scope>NUCLEOTIDE SEQUENCE [LARGE SCALE GENOMIC DNA]</scope>
</reference>
<evidence type="ECO:0000313" key="3">
    <source>
        <dbReference type="Proteomes" id="UP000216312"/>
    </source>
</evidence>